<dbReference type="EMBL" id="GL376600">
    <property type="status" value="NOT_ANNOTATED_CDS"/>
    <property type="molecule type" value="Genomic_DNA"/>
</dbReference>
<reference evidence="2" key="3">
    <citation type="submission" date="2015-02" db="UniProtKB">
        <authorList>
            <consortium name="EnsemblProtists"/>
        </authorList>
    </citation>
    <scope>IDENTIFICATION</scope>
    <source>
        <strain evidence="2">DAOM BR144</strain>
    </source>
</reference>
<sequence length="131" mass="14187">MATSPANANSQKAILKYTHVVLNTTFLSTPVPATLNENLLQREVFDYDFSRERVFLEIAAAEMDAKRKSEASAKPAASTSADDSDDELARMSTNLSLSNGAQSDTAQKSLHTDGDDDDDVAAAIRASLREY</sequence>
<dbReference type="EnsemblProtists" id="PYU1_T014228">
    <property type="protein sequence ID" value="PYU1_T014228"/>
    <property type="gene ID" value="PYU1_G014198"/>
</dbReference>
<protein>
    <submittedName>
        <fullName evidence="2">Uncharacterized protein</fullName>
    </submittedName>
</protein>
<dbReference type="OMA" id="FNREHIF"/>
<evidence type="ECO:0000256" key="1">
    <source>
        <dbReference type="SAM" id="MobiDB-lite"/>
    </source>
</evidence>
<accession>K3XAH9</accession>
<feature type="compositionally biased region" description="Low complexity" evidence="1">
    <location>
        <begin position="72"/>
        <end position="81"/>
    </location>
</feature>
<dbReference type="VEuPathDB" id="FungiDB:PYU1_G014198"/>
<dbReference type="Proteomes" id="UP000019132">
    <property type="component" value="Unassembled WGS sequence"/>
</dbReference>
<feature type="region of interest" description="Disordered" evidence="1">
    <location>
        <begin position="64"/>
        <end position="131"/>
    </location>
</feature>
<dbReference type="InParanoid" id="K3XAH9"/>
<name>K3XAH9_GLOUD</name>
<dbReference type="AlphaFoldDB" id="K3XAH9"/>
<dbReference type="eggNOG" id="ENOG502SRAS">
    <property type="taxonomic scope" value="Eukaryota"/>
</dbReference>
<reference evidence="3" key="1">
    <citation type="journal article" date="2010" name="Genome Biol.">
        <title>Genome sequence of the necrotrophic plant pathogen Pythium ultimum reveals original pathogenicity mechanisms and effector repertoire.</title>
        <authorList>
            <person name="Levesque C.A."/>
            <person name="Brouwer H."/>
            <person name="Cano L."/>
            <person name="Hamilton J.P."/>
            <person name="Holt C."/>
            <person name="Huitema E."/>
            <person name="Raffaele S."/>
            <person name="Robideau G.P."/>
            <person name="Thines M."/>
            <person name="Win J."/>
            <person name="Zerillo M.M."/>
            <person name="Beakes G.W."/>
            <person name="Boore J.L."/>
            <person name="Busam D."/>
            <person name="Dumas B."/>
            <person name="Ferriera S."/>
            <person name="Fuerstenberg S.I."/>
            <person name="Gachon C.M."/>
            <person name="Gaulin E."/>
            <person name="Govers F."/>
            <person name="Grenville-Briggs L."/>
            <person name="Horner N."/>
            <person name="Hostetler J."/>
            <person name="Jiang R.H."/>
            <person name="Johnson J."/>
            <person name="Krajaejun T."/>
            <person name="Lin H."/>
            <person name="Meijer H.J."/>
            <person name="Moore B."/>
            <person name="Morris P."/>
            <person name="Phuntmart V."/>
            <person name="Puiu D."/>
            <person name="Shetty J."/>
            <person name="Stajich J.E."/>
            <person name="Tripathy S."/>
            <person name="Wawra S."/>
            <person name="van West P."/>
            <person name="Whitty B.R."/>
            <person name="Coutinho P.M."/>
            <person name="Henrissat B."/>
            <person name="Martin F."/>
            <person name="Thomas P.D."/>
            <person name="Tyler B.M."/>
            <person name="De Vries R.P."/>
            <person name="Kamoun S."/>
            <person name="Yandell M."/>
            <person name="Tisserat N."/>
            <person name="Buell C.R."/>
        </authorList>
    </citation>
    <scope>NUCLEOTIDE SEQUENCE</scope>
    <source>
        <strain evidence="3">DAOM:BR144</strain>
    </source>
</reference>
<feature type="compositionally biased region" description="Polar residues" evidence="1">
    <location>
        <begin position="91"/>
        <end position="109"/>
    </location>
</feature>
<evidence type="ECO:0000313" key="2">
    <source>
        <dbReference type="EnsemblProtists" id="PYU1_T014228"/>
    </source>
</evidence>
<dbReference type="HOGENOM" id="CLU_158962_0_0_1"/>
<reference evidence="3" key="2">
    <citation type="submission" date="2010-04" db="EMBL/GenBank/DDBJ databases">
        <authorList>
            <person name="Buell R."/>
            <person name="Hamilton J."/>
            <person name="Hostetler J."/>
        </authorList>
    </citation>
    <scope>NUCLEOTIDE SEQUENCE [LARGE SCALE GENOMIC DNA]</scope>
    <source>
        <strain evidence="3">DAOM:BR144</strain>
    </source>
</reference>
<evidence type="ECO:0000313" key="3">
    <source>
        <dbReference type="Proteomes" id="UP000019132"/>
    </source>
</evidence>
<keyword evidence="3" id="KW-1185">Reference proteome</keyword>
<proteinExistence type="predicted"/>
<organism evidence="2 3">
    <name type="scientific">Globisporangium ultimum (strain ATCC 200006 / CBS 805.95 / DAOM BR144)</name>
    <name type="common">Pythium ultimum</name>
    <dbReference type="NCBI Taxonomy" id="431595"/>
    <lineage>
        <taxon>Eukaryota</taxon>
        <taxon>Sar</taxon>
        <taxon>Stramenopiles</taxon>
        <taxon>Oomycota</taxon>
        <taxon>Peronosporomycetes</taxon>
        <taxon>Pythiales</taxon>
        <taxon>Pythiaceae</taxon>
        <taxon>Globisporangium</taxon>
    </lineage>
</organism>